<dbReference type="EMBL" id="BGPR01005092">
    <property type="protein sequence ID" value="GBN06708.1"/>
    <property type="molecule type" value="Genomic_DNA"/>
</dbReference>
<dbReference type="Gene3D" id="1.25.40.420">
    <property type="match status" value="1"/>
</dbReference>
<evidence type="ECO:0000259" key="2">
    <source>
        <dbReference type="PROSITE" id="PS50097"/>
    </source>
</evidence>
<feature type="region of interest" description="Disordered" evidence="1">
    <location>
        <begin position="225"/>
        <end position="256"/>
    </location>
</feature>
<dbReference type="PANTHER" id="PTHR24413">
    <property type="entry name" value="SPECKLE-TYPE POZ PROTEIN"/>
    <property type="match status" value="1"/>
</dbReference>
<organism evidence="3 4">
    <name type="scientific">Araneus ventricosus</name>
    <name type="common">Orbweaver spider</name>
    <name type="synonym">Epeira ventricosa</name>
    <dbReference type="NCBI Taxonomy" id="182803"/>
    <lineage>
        <taxon>Eukaryota</taxon>
        <taxon>Metazoa</taxon>
        <taxon>Ecdysozoa</taxon>
        <taxon>Arthropoda</taxon>
        <taxon>Chelicerata</taxon>
        <taxon>Arachnida</taxon>
        <taxon>Araneae</taxon>
        <taxon>Araneomorphae</taxon>
        <taxon>Entelegynae</taxon>
        <taxon>Araneoidea</taxon>
        <taxon>Araneidae</taxon>
        <taxon>Araneus</taxon>
    </lineage>
</organism>
<accession>A0A4Y2KWN5</accession>
<dbReference type="CDD" id="cd18186">
    <property type="entry name" value="BTB_POZ_ZBTB_KLHL-like"/>
    <property type="match status" value="1"/>
</dbReference>
<dbReference type="PROSITE" id="PS50097">
    <property type="entry name" value="BTB"/>
    <property type="match status" value="1"/>
</dbReference>
<reference evidence="3 4" key="1">
    <citation type="journal article" date="2019" name="Sci. Rep.">
        <title>Orb-weaving spider Araneus ventricosus genome elucidates the spidroin gene catalogue.</title>
        <authorList>
            <person name="Kono N."/>
            <person name="Nakamura H."/>
            <person name="Ohtoshi R."/>
            <person name="Moran D.A.P."/>
            <person name="Shinohara A."/>
            <person name="Yoshida Y."/>
            <person name="Fujiwara M."/>
            <person name="Mori M."/>
            <person name="Tomita M."/>
            <person name="Arakawa K."/>
        </authorList>
    </citation>
    <scope>NUCLEOTIDE SEQUENCE [LARGE SCALE GENOMIC DNA]</scope>
</reference>
<dbReference type="InterPro" id="IPR000210">
    <property type="entry name" value="BTB/POZ_dom"/>
</dbReference>
<dbReference type="SUPFAM" id="SSF54695">
    <property type="entry name" value="POZ domain"/>
    <property type="match status" value="1"/>
</dbReference>
<dbReference type="InterPro" id="IPR002083">
    <property type="entry name" value="MATH/TRAF_dom"/>
</dbReference>
<dbReference type="GO" id="GO:0030163">
    <property type="term" value="P:protein catabolic process"/>
    <property type="evidence" value="ECO:0007669"/>
    <property type="project" value="UniProtKB-ARBA"/>
</dbReference>
<evidence type="ECO:0000256" key="1">
    <source>
        <dbReference type="SAM" id="MobiDB-lite"/>
    </source>
</evidence>
<keyword evidence="4" id="KW-1185">Reference proteome</keyword>
<dbReference type="Gene3D" id="3.30.710.10">
    <property type="entry name" value="Potassium Channel Kv1.1, Chain A"/>
    <property type="match status" value="1"/>
</dbReference>
<dbReference type="OrthoDB" id="6359816at2759"/>
<proteinExistence type="predicted"/>
<dbReference type="Proteomes" id="UP000499080">
    <property type="component" value="Unassembled WGS sequence"/>
</dbReference>
<dbReference type="CDD" id="cd00121">
    <property type="entry name" value="MATH"/>
    <property type="match status" value="1"/>
</dbReference>
<dbReference type="Gene3D" id="2.60.210.10">
    <property type="entry name" value="Apoptosis, Tumor Necrosis Factor Receptor Associated Protein 2, Chain A"/>
    <property type="match status" value="1"/>
</dbReference>
<feature type="domain" description="BTB" evidence="2">
    <location>
        <begin position="388"/>
        <end position="451"/>
    </location>
</feature>
<dbReference type="AlphaFoldDB" id="A0A4Y2KWN5"/>
<sequence>MVARVVSNRVPQLLRPQLFISLAKSNYFTYVWAVENVNNFYRRPVKSPSFKVPLVNRQCCIKLCLQDKDDPGLMSLKLLRISGDRFVELNGMNYELSVLAPDGSCLIKREFFYSRDKTKHGFYVPRDEVLVQRKSAFLPNNTLTLQCKISLPKEVHCFARTRLRIEKVSLPCLIEDFGSSDKCLKYAKVVRSTFFRKSSICTQISCSSCCEEKLKVKLNAGTNYYEESDDESDDVESYDDESYDGESDEDKIHDDERNKGRYSEAIDCYTCKMCLTDTLGKEERILDETRFKFYNVHRDSSPHETISLPLTRNMLMEESSKYLTNGALSLNCHFTFYADASMNEIEFTKYGNSDRHEYSSKFFNKNKDEGASTLRDDLRSLYNDHILCDFTIQTETKLFSVHKSILISRSPIFRSMIMNCAKRDFYISDVDSETMHRFLLYLYTDKVEDMEWENALKLYVVAEQFKIPTLMKKCSLILTEKLTIRNVCDILLLAYKYHDEEMKSSIYYFISVHDVAIFNSDKWIKMEETNSSIAAETLRLSSFKKGSR</sequence>
<dbReference type="InterPro" id="IPR011333">
    <property type="entry name" value="SKP1/BTB/POZ_sf"/>
</dbReference>
<gene>
    <name evidence="3" type="ORF">AVEN_228861_1</name>
</gene>
<dbReference type="InterPro" id="IPR008974">
    <property type="entry name" value="TRAF-like"/>
</dbReference>
<feature type="compositionally biased region" description="Acidic residues" evidence="1">
    <location>
        <begin position="226"/>
        <end position="249"/>
    </location>
</feature>
<name>A0A4Y2KWN5_ARAVE</name>
<dbReference type="Pfam" id="PF00651">
    <property type="entry name" value="BTB"/>
    <property type="match status" value="1"/>
</dbReference>
<dbReference type="SMART" id="SM00225">
    <property type="entry name" value="BTB"/>
    <property type="match status" value="1"/>
</dbReference>
<dbReference type="SUPFAM" id="SSF49599">
    <property type="entry name" value="TRAF domain-like"/>
    <property type="match status" value="1"/>
</dbReference>
<protein>
    <recommendedName>
        <fullName evidence="2">BTB domain-containing protein</fullName>
    </recommendedName>
</protein>
<comment type="caution">
    <text evidence="3">The sequence shown here is derived from an EMBL/GenBank/DDBJ whole genome shotgun (WGS) entry which is preliminary data.</text>
</comment>
<evidence type="ECO:0000313" key="3">
    <source>
        <dbReference type="EMBL" id="GBN06708.1"/>
    </source>
</evidence>
<evidence type="ECO:0000313" key="4">
    <source>
        <dbReference type="Proteomes" id="UP000499080"/>
    </source>
</evidence>